<evidence type="ECO:0000313" key="3">
    <source>
        <dbReference type="Proteomes" id="UP000041254"/>
    </source>
</evidence>
<gene>
    <name evidence="2" type="ORF">Vbra_5357</name>
</gene>
<sequence length="190" mass="20401">MHSGCGLFPAYDERQRDVFQAGIVAIELTTGKHSQEYFFPLACPSNAVLVKVCRQLIHFTGRPGNDEGNPIHFSTAFGGAGGIKAELQQWRTRDNGLLDVLSGMVCLPVSRHPADGLSLQLSVRPYCTHDATLFPLVAAAYIGQGFPPPATTTPTSAANPSMASSTSMADQDEPMMAVDEDTDMMDIDDP</sequence>
<dbReference type="VEuPathDB" id="CryptoDB:Vbra_5357"/>
<feature type="region of interest" description="Disordered" evidence="1">
    <location>
        <begin position="151"/>
        <end position="190"/>
    </location>
</feature>
<dbReference type="PhylomeDB" id="A0A0G4ES21"/>
<evidence type="ECO:0000313" key="2">
    <source>
        <dbReference type="EMBL" id="CEM00038.1"/>
    </source>
</evidence>
<accession>A0A0G4ES21</accession>
<evidence type="ECO:0000256" key="1">
    <source>
        <dbReference type="SAM" id="MobiDB-lite"/>
    </source>
</evidence>
<proteinExistence type="predicted"/>
<reference evidence="2 3" key="1">
    <citation type="submission" date="2014-11" db="EMBL/GenBank/DDBJ databases">
        <authorList>
            <person name="Zhu J."/>
            <person name="Qi W."/>
            <person name="Song R."/>
        </authorList>
    </citation>
    <scope>NUCLEOTIDE SEQUENCE [LARGE SCALE GENOMIC DNA]</scope>
</reference>
<organism evidence="2 3">
    <name type="scientific">Vitrella brassicaformis (strain CCMP3155)</name>
    <dbReference type="NCBI Taxonomy" id="1169540"/>
    <lineage>
        <taxon>Eukaryota</taxon>
        <taxon>Sar</taxon>
        <taxon>Alveolata</taxon>
        <taxon>Colpodellida</taxon>
        <taxon>Vitrellaceae</taxon>
        <taxon>Vitrella</taxon>
    </lineage>
</organism>
<dbReference type="InParanoid" id="A0A0G4ES21"/>
<name>A0A0G4ES21_VITBC</name>
<feature type="compositionally biased region" description="Acidic residues" evidence="1">
    <location>
        <begin position="170"/>
        <end position="190"/>
    </location>
</feature>
<dbReference type="AlphaFoldDB" id="A0A0G4ES21"/>
<feature type="compositionally biased region" description="Low complexity" evidence="1">
    <location>
        <begin position="152"/>
        <end position="169"/>
    </location>
</feature>
<dbReference type="Proteomes" id="UP000041254">
    <property type="component" value="Unassembled WGS sequence"/>
</dbReference>
<protein>
    <submittedName>
        <fullName evidence="2">Uncharacterized protein</fullName>
    </submittedName>
</protein>
<keyword evidence="3" id="KW-1185">Reference proteome</keyword>
<dbReference type="EMBL" id="CDMY01000294">
    <property type="protein sequence ID" value="CEM00038.1"/>
    <property type="molecule type" value="Genomic_DNA"/>
</dbReference>